<dbReference type="SUPFAM" id="SSF109640">
    <property type="entry name" value="KRAB domain (Kruppel-associated box)"/>
    <property type="match status" value="1"/>
</dbReference>
<dbReference type="PROSITE" id="PS00028">
    <property type="entry name" value="ZINC_FINGER_C2H2_1"/>
    <property type="match status" value="5"/>
</dbReference>
<sequence length="327" mass="37570">MTTLKEAVTFTDVAVTFTEEELGLLDLAQKKLYQDVMLENFRNLVSVGCHPFRHDIFHLEKEKRLWVVKTATQSEGKSEEKIQSEMETISEVGPHDELSRWQIWQHIASDLTRCQDSTIKYSEFHQQHDSPGQNGAGLSVIHPGQTPSQCNECTKSFGDLSNFDLHQQIHSGEKSHTCRECGKSFCYSSALRIHQRVHSGEKRYKYDECGKEFSQSSQLQIHQKVHTIEKPFRCEQCGKGFSRRSTLTVHCKLHTGEKPHNCDKCGRAFIHASHLQEHQRIHTGEKPFKCDICGKNFRRRSALNSHCMVHTGEKPYKCEECGKCFTC</sequence>
<dbReference type="FunFam" id="3.30.160.60:FF:001313">
    <property type="entry name" value="Zinc finger protein 155"/>
    <property type="match status" value="1"/>
</dbReference>
<evidence type="ECO:0000256" key="5">
    <source>
        <dbReference type="ARBA" id="ARBA00022737"/>
    </source>
</evidence>
<proteinExistence type="inferred from homology"/>
<dbReference type="PROSITE" id="PS50805">
    <property type="entry name" value="KRAB"/>
    <property type="match status" value="1"/>
</dbReference>
<feature type="domain" description="C2H2-type" evidence="13">
    <location>
        <begin position="148"/>
        <end position="175"/>
    </location>
</feature>
<dbReference type="PANTHER" id="PTHR16515:SF66">
    <property type="entry name" value="C2H2-TYPE DOMAIN-CONTAINING PROTEIN"/>
    <property type="match status" value="1"/>
</dbReference>
<evidence type="ECO:0000313" key="15">
    <source>
        <dbReference type="EMBL" id="KAB0340184.1"/>
    </source>
</evidence>
<feature type="domain" description="C2H2-type" evidence="13">
    <location>
        <begin position="204"/>
        <end position="231"/>
    </location>
</feature>
<evidence type="ECO:0000256" key="7">
    <source>
        <dbReference type="ARBA" id="ARBA00022833"/>
    </source>
</evidence>
<evidence type="ECO:0000256" key="12">
    <source>
        <dbReference type="PROSITE-ProRule" id="PRU00042"/>
    </source>
</evidence>
<feature type="non-terminal residue" evidence="15">
    <location>
        <position position="327"/>
    </location>
</feature>
<evidence type="ECO:0000313" key="17">
    <source>
        <dbReference type="Proteomes" id="UP000326458"/>
    </source>
</evidence>
<comment type="function">
    <text evidence="1">May be involved in transcriptional regulation.</text>
</comment>
<feature type="domain" description="C2H2-type" evidence="13">
    <location>
        <begin position="288"/>
        <end position="315"/>
    </location>
</feature>
<comment type="subcellular location">
    <subcellularLocation>
        <location evidence="2">Nucleus</location>
    </subcellularLocation>
</comment>
<dbReference type="Gene3D" id="3.30.160.60">
    <property type="entry name" value="Classic Zinc Finger"/>
    <property type="match status" value="7"/>
</dbReference>
<evidence type="ECO:0000259" key="13">
    <source>
        <dbReference type="PROSITE" id="PS50157"/>
    </source>
</evidence>
<dbReference type="InterPro" id="IPR036051">
    <property type="entry name" value="KRAB_dom_sf"/>
</dbReference>
<protein>
    <submittedName>
        <fullName evidence="15">Uncharacterized protein</fullName>
    </submittedName>
</protein>
<dbReference type="FunFam" id="3.30.160.60:FF:002239">
    <property type="entry name" value="Zinc finger protein 226"/>
    <property type="match status" value="1"/>
</dbReference>
<feature type="domain" description="C2H2-type" evidence="13">
    <location>
        <begin position="260"/>
        <end position="287"/>
    </location>
</feature>
<dbReference type="GO" id="GO:0045892">
    <property type="term" value="P:negative regulation of DNA-templated transcription"/>
    <property type="evidence" value="ECO:0007669"/>
    <property type="project" value="UniProtKB-ARBA"/>
</dbReference>
<dbReference type="SMART" id="SM00349">
    <property type="entry name" value="KRAB"/>
    <property type="match status" value="1"/>
</dbReference>
<dbReference type="Pfam" id="PF01352">
    <property type="entry name" value="KRAB"/>
    <property type="match status" value="1"/>
</dbReference>
<evidence type="ECO:0000256" key="8">
    <source>
        <dbReference type="ARBA" id="ARBA00023015"/>
    </source>
</evidence>
<dbReference type="PANTHER" id="PTHR16515">
    <property type="entry name" value="PR DOMAIN ZINC FINGER PROTEIN"/>
    <property type="match status" value="1"/>
</dbReference>
<keyword evidence="4" id="KW-0479">Metal-binding</keyword>
<name>A0A5N3UTQ4_MUNMU</name>
<evidence type="ECO:0000256" key="1">
    <source>
        <dbReference type="ARBA" id="ARBA00003767"/>
    </source>
</evidence>
<dbReference type="InterPro" id="IPR001909">
    <property type="entry name" value="KRAB"/>
</dbReference>
<dbReference type="GO" id="GO:0043565">
    <property type="term" value="F:sequence-specific DNA binding"/>
    <property type="evidence" value="ECO:0007669"/>
    <property type="project" value="UniProtKB-ARBA"/>
</dbReference>
<dbReference type="InterPro" id="IPR050331">
    <property type="entry name" value="Zinc_finger"/>
</dbReference>
<dbReference type="SMART" id="SM00355">
    <property type="entry name" value="ZnF_C2H2"/>
    <property type="match status" value="6"/>
</dbReference>
<dbReference type="Gene3D" id="6.10.140.140">
    <property type="match status" value="1"/>
</dbReference>
<evidence type="ECO:0000256" key="10">
    <source>
        <dbReference type="ARBA" id="ARBA00023163"/>
    </source>
</evidence>
<evidence type="ECO:0000256" key="9">
    <source>
        <dbReference type="ARBA" id="ARBA00023125"/>
    </source>
</evidence>
<dbReference type="GO" id="GO:0005634">
    <property type="term" value="C:nucleus"/>
    <property type="evidence" value="ECO:0007669"/>
    <property type="project" value="UniProtKB-SubCell"/>
</dbReference>
<keyword evidence="8" id="KW-0805">Transcription regulation</keyword>
<evidence type="ECO:0000256" key="11">
    <source>
        <dbReference type="ARBA" id="ARBA00023242"/>
    </source>
</evidence>
<dbReference type="CDD" id="cd07765">
    <property type="entry name" value="KRAB_A-box"/>
    <property type="match status" value="1"/>
</dbReference>
<dbReference type="InterPro" id="IPR036236">
    <property type="entry name" value="Znf_C2H2_sf"/>
</dbReference>
<keyword evidence="6 12" id="KW-0863">Zinc-finger</keyword>
<keyword evidence="11" id="KW-0539">Nucleus</keyword>
<evidence type="ECO:0000259" key="14">
    <source>
        <dbReference type="PROSITE" id="PS50805"/>
    </source>
</evidence>
<gene>
    <name evidence="16" type="ORF">FD754_023340</name>
    <name evidence="15" type="ORF">FD754_023342</name>
</gene>
<evidence type="ECO:0000256" key="6">
    <source>
        <dbReference type="ARBA" id="ARBA00022771"/>
    </source>
</evidence>
<comment type="similarity">
    <text evidence="3">Belongs to the krueppel C2H2-type zinc-finger protein family.</text>
</comment>
<dbReference type="GO" id="GO:0008270">
    <property type="term" value="F:zinc ion binding"/>
    <property type="evidence" value="ECO:0007669"/>
    <property type="project" value="UniProtKB-KW"/>
</dbReference>
<reference evidence="15 17" key="1">
    <citation type="submission" date="2019-06" db="EMBL/GenBank/DDBJ databases">
        <title>Discovery of a novel chromosome fission-fusion reversal in muntjac.</title>
        <authorList>
            <person name="Mudd A.B."/>
            <person name="Bredeson J.V."/>
            <person name="Baum R."/>
            <person name="Hockemeyer D."/>
            <person name="Rokhsar D.S."/>
        </authorList>
    </citation>
    <scope>NUCLEOTIDE SEQUENCE [LARGE SCALE GENOMIC DNA]</scope>
    <source>
        <strain evidence="15">UTSW_UCB_Mm</strain>
        <tissue evidence="15">Fibroblast cell line</tissue>
    </source>
</reference>
<feature type="domain" description="C2H2-type" evidence="13">
    <location>
        <begin position="176"/>
        <end position="203"/>
    </location>
</feature>
<dbReference type="Pfam" id="PF00096">
    <property type="entry name" value="zf-C2H2"/>
    <property type="match status" value="6"/>
</dbReference>
<feature type="domain" description="C2H2-type" evidence="13">
    <location>
        <begin position="232"/>
        <end position="259"/>
    </location>
</feature>
<keyword evidence="5" id="KW-0677">Repeat</keyword>
<dbReference type="EMBL" id="VCEA01000515">
    <property type="protein sequence ID" value="KAB0340186.1"/>
    <property type="molecule type" value="Genomic_DNA"/>
</dbReference>
<evidence type="ECO:0000256" key="2">
    <source>
        <dbReference type="ARBA" id="ARBA00004123"/>
    </source>
</evidence>
<keyword evidence="17" id="KW-1185">Reference proteome</keyword>
<keyword evidence="10" id="KW-0804">Transcription</keyword>
<organism evidence="15 17">
    <name type="scientific">Muntiacus muntjak</name>
    <name type="common">Barking deer</name>
    <name type="synonym">Indian muntjac</name>
    <dbReference type="NCBI Taxonomy" id="9888"/>
    <lineage>
        <taxon>Eukaryota</taxon>
        <taxon>Metazoa</taxon>
        <taxon>Chordata</taxon>
        <taxon>Craniata</taxon>
        <taxon>Vertebrata</taxon>
        <taxon>Euteleostomi</taxon>
        <taxon>Mammalia</taxon>
        <taxon>Eutheria</taxon>
        <taxon>Laurasiatheria</taxon>
        <taxon>Artiodactyla</taxon>
        <taxon>Ruminantia</taxon>
        <taxon>Pecora</taxon>
        <taxon>Cervidae</taxon>
        <taxon>Muntiacinae</taxon>
        <taxon>Muntiacus</taxon>
    </lineage>
</organism>
<dbReference type="Proteomes" id="UP000326458">
    <property type="component" value="Unassembled WGS sequence"/>
</dbReference>
<dbReference type="FunFam" id="3.30.160.60:FF:000623">
    <property type="entry name" value="Zinc finger protein 234"/>
    <property type="match status" value="1"/>
</dbReference>
<keyword evidence="7" id="KW-0862">Zinc</keyword>
<keyword evidence="9" id="KW-0238">DNA-binding</keyword>
<accession>A0A5N3UTQ4</accession>
<evidence type="ECO:0000256" key="4">
    <source>
        <dbReference type="ARBA" id="ARBA00022723"/>
    </source>
</evidence>
<dbReference type="AlphaFoldDB" id="A0A5N3UTQ4"/>
<dbReference type="FunFam" id="3.30.160.60:FF:000709">
    <property type="entry name" value="GDNF-inducible zinc finger protein 1"/>
    <property type="match status" value="1"/>
</dbReference>
<dbReference type="SUPFAM" id="SSF57667">
    <property type="entry name" value="beta-beta-alpha zinc fingers"/>
    <property type="match status" value="4"/>
</dbReference>
<dbReference type="PROSITE" id="PS50157">
    <property type="entry name" value="ZINC_FINGER_C2H2_2"/>
    <property type="match status" value="6"/>
</dbReference>
<feature type="domain" description="KRAB" evidence="14">
    <location>
        <begin position="8"/>
        <end position="78"/>
    </location>
</feature>
<evidence type="ECO:0000313" key="16">
    <source>
        <dbReference type="EMBL" id="KAB0340186.1"/>
    </source>
</evidence>
<dbReference type="EMBL" id="VCEA01000516">
    <property type="protein sequence ID" value="KAB0340184.1"/>
    <property type="molecule type" value="Genomic_DNA"/>
</dbReference>
<dbReference type="InterPro" id="IPR013087">
    <property type="entry name" value="Znf_C2H2_type"/>
</dbReference>
<evidence type="ECO:0000256" key="3">
    <source>
        <dbReference type="ARBA" id="ARBA00006991"/>
    </source>
</evidence>
<comment type="caution">
    <text evidence="15">The sequence shown here is derived from an EMBL/GenBank/DDBJ whole genome shotgun (WGS) entry which is preliminary data.</text>
</comment>
<dbReference type="FunFam" id="3.30.160.60:FF:000016">
    <property type="entry name" value="zinc finger protein 37 homolog"/>
    <property type="match status" value="1"/>
</dbReference>